<dbReference type="InterPro" id="IPR000859">
    <property type="entry name" value="CUB_dom"/>
</dbReference>
<keyword evidence="3" id="KW-0677">Repeat</keyword>
<keyword evidence="2 10" id="KW-0732">Signal</keyword>
<dbReference type="SMART" id="SM00042">
    <property type="entry name" value="CUB"/>
    <property type="match status" value="1"/>
</dbReference>
<name>A0AAN9ATX5_9CAEN</name>
<dbReference type="CDD" id="cd00041">
    <property type="entry name" value="CUB"/>
    <property type="match status" value="1"/>
</dbReference>
<evidence type="ECO:0000313" key="13">
    <source>
        <dbReference type="Proteomes" id="UP001374579"/>
    </source>
</evidence>
<feature type="transmembrane region" description="Helical" evidence="9">
    <location>
        <begin position="483"/>
        <end position="506"/>
    </location>
</feature>
<gene>
    <name evidence="12" type="ORF">V1264_008208</name>
</gene>
<comment type="caution">
    <text evidence="12">The sequence shown here is derived from an EMBL/GenBank/DDBJ whole genome shotgun (WGS) entry which is preliminary data.</text>
</comment>
<dbReference type="EMBL" id="JBAMIC010000021">
    <property type="protein sequence ID" value="KAK7092469.1"/>
    <property type="molecule type" value="Genomic_DNA"/>
</dbReference>
<evidence type="ECO:0000256" key="7">
    <source>
        <dbReference type="PROSITE-ProRule" id="PRU00461"/>
    </source>
</evidence>
<evidence type="ECO:0000313" key="12">
    <source>
        <dbReference type="EMBL" id="KAK7092469.1"/>
    </source>
</evidence>
<proteinExistence type="predicted"/>
<dbReference type="FunFam" id="2.60.120.290:FF:000013">
    <property type="entry name" value="Membrane frizzled-related protein"/>
    <property type="match status" value="1"/>
</dbReference>
<dbReference type="InterPro" id="IPR035914">
    <property type="entry name" value="Sperma_CUB_dom_sf"/>
</dbReference>
<protein>
    <recommendedName>
        <fullName evidence="11">CUB domain-containing protein</fullName>
    </recommendedName>
</protein>
<dbReference type="PROSITE" id="PS01180">
    <property type="entry name" value="CUB"/>
    <property type="match status" value="1"/>
</dbReference>
<dbReference type="Gene3D" id="2.60.120.290">
    <property type="entry name" value="Spermadhesin, CUB domain"/>
    <property type="match status" value="1"/>
</dbReference>
<organism evidence="12 13">
    <name type="scientific">Littorina saxatilis</name>
    <dbReference type="NCBI Taxonomy" id="31220"/>
    <lineage>
        <taxon>Eukaryota</taxon>
        <taxon>Metazoa</taxon>
        <taxon>Spiralia</taxon>
        <taxon>Lophotrochozoa</taxon>
        <taxon>Mollusca</taxon>
        <taxon>Gastropoda</taxon>
        <taxon>Caenogastropoda</taxon>
        <taxon>Littorinimorpha</taxon>
        <taxon>Littorinoidea</taxon>
        <taxon>Littorinidae</taxon>
        <taxon>Littorina</taxon>
    </lineage>
</organism>
<evidence type="ECO:0000256" key="2">
    <source>
        <dbReference type="ARBA" id="ARBA00022729"/>
    </source>
</evidence>
<keyword evidence="9" id="KW-0472">Membrane</keyword>
<dbReference type="SUPFAM" id="SSF57196">
    <property type="entry name" value="EGF/Laminin"/>
    <property type="match status" value="1"/>
</dbReference>
<feature type="region of interest" description="Disordered" evidence="8">
    <location>
        <begin position="515"/>
        <end position="623"/>
    </location>
</feature>
<evidence type="ECO:0000256" key="10">
    <source>
        <dbReference type="SAM" id="SignalP"/>
    </source>
</evidence>
<evidence type="ECO:0000256" key="8">
    <source>
        <dbReference type="SAM" id="MobiDB-lite"/>
    </source>
</evidence>
<dbReference type="PANTHER" id="PTHR46513">
    <property type="entry name" value="VITELLOGENIN RECEPTOR-LIKE PROTEIN-RELATED-RELATED"/>
    <property type="match status" value="1"/>
</dbReference>
<dbReference type="InterPro" id="IPR000033">
    <property type="entry name" value="LDLR_classB_rpt"/>
</dbReference>
<keyword evidence="13" id="KW-1185">Reference proteome</keyword>
<dbReference type="Pfam" id="PF00431">
    <property type="entry name" value="CUB"/>
    <property type="match status" value="1"/>
</dbReference>
<dbReference type="SUPFAM" id="SSF49854">
    <property type="entry name" value="Spermadhesin, CUB domain"/>
    <property type="match status" value="1"/>
</dbReference>
<comment type="caution">
    <text evidence="6">Lacks conserved residue(s) required for the propagation of feature annotation.</text>
</comment>
<feature type="signal peptide" evidence="10">
    <location>
        <begin position="1"/>
        <end position="19"/>
    </location>
</feature>
<dbReference type="SUPFAM" id="SSF63825">
    <property type="entry name" value="YWTD domain"/>
    <property type="match status" value="1"/>
</dbReference>
<evidence type="ECO:0000259" key="11">
    <source>
        <dbReference type="PROSITE" id="PS01180"/>
    </source>
</evidence>
<dbReference type="FunFam" id="2.120.10.30:FF:000241">
    <property type="entry name" value="Low-density lipoprotein receptor-related protein 6"/>
    <property type="match status" value="1"/>
</dbReference>
<evidence type="ECO:0000256" key="9">
    <source>
        <dbReference type="SAM" id="Phobius"/>
    </source>
</evidence>
<feature type="chain" id="PRO_5043010203" description="CUB domain-containing protein" evidence="10">
    <location>
        <begin position="20"/>
        <end position="623"/>
    </location>
</feature>
<keyword evidence="9" id="KW-1133">Transmembrane helix</keyword>
<feature type="repeat" description="LDL-receptor class B" evidence="7">
    <location>
        <begin position="279"/>
        <end position="322"/>
    </location>
</feature>
<dbReference type="InterPro" id="IPR050778">
    <property type="entry name" value="Cueball_EGF_LRP_Nidogen"/>
</dbReference>
<evidence type="ECO:0000256" key="1">
    <source>
        <dbReference type="ARBA" id="ARBA00022536"/>
    </source>
</evidence>
<evidence type="ECO:0000256" key="4">
    <source>
        <dbReference type="ARBA" id="ARBA00023157"/>
    </source>
</evidence>
<evidence type="ECO:0000256" key="5">
    <source>
        <dbReference type="ARBA" id="ARBA00023180"/>
    </source>
</evidence>
<keyword evidence="9" id="KW-0812">Transmembrane</keyword>
<dbReference type="Pfam" id="PF00058">
    <property type="entry name" value="Ldl_recept_b"/>
    <property type="match status" value="1"/>
</dbReference>
<accession>A0AAN9ATX5</accession>
<dbReference type="Pfam" id="PF14670">
    <property type="entry name" value="FXa_inhibition"/>
    <property type="match status" value="1"/>
</dbReference>
<evidence type="ECO:0000256" key="3">
    <source>
        <dbReference type="ARBA" id="ARBA00022737"/>
    </source>
</evidence>
<evidence type="ECO:0000256" key="6">
    <source>
        <dbReference type="PROSITE-ProRule" id="PRU00059"/>
    </source>
</evidence>
<keyword evidence="1" id="KW-0245">EGF-like domain</keyword>
<dbReference type="Proteomes" id="UP001374579">
    <property type="component" value="Unassembled WGS sequence"/>
</dbReference>
<reference evidence="12 13" key="1">
    <citation type="submission" date="2024-02" db="EMBL/GenBank/DDBJ databases">
        <title>Chromosome-scale genome assembly of the rough periwinkle Littorina saxatilis.</title>
        <authorList>
            <person name="De Jode A."/>
            <person name="Faria R."/>
            <person name="Formenti G."/>
            <person name="Sims Y."/>
            <person name="Smith T.P."/>
            <person name="Tracey A."/>
            <person name="Wood J.M.D."/>
            <person name="Zagrodzka Z.B."/>
            <person name="Johannesson K."/>
            <person name="Butlin R.K."/>
            <person name="Leder E.H."/>
        </authorList>
    </citation>
    <scope>NUCLEOTIDE SEQUENCE [LARGE SCALE GENOMIC DNA]</scope>
    <source>
        <strain evidence="12">Snail1</strain>
        <tissue evidence="12">Muscle</tissue>
    </source>
</reference>
<keyword evidence="4" id="KW-1015">Disulfide bond</keyword>
<feature type="compositionally biased region" description="Polar residues" evidence="8">
    <location>
        <begin position="599"/>
        <end position="610"/>
    </location>
</feature>
<dbReference type="PROSITE" id="PS51120">
    <property type="entry name" value="LDLRB"/>
    <property type="match status" value="2"/>
</dbReference>
<keyword evidence="5" id="KW-0325">Glycoprotein</keyword>
<feature type="domain" description="CUB" evidence="11">
    <location>
        <begin position="25"/>
        <end position="138"/>
    </location>
</feature>
<dbReference type="AlphaFoldDB" id="A0AAN9ATX5"/>
<sequence length="623" mass="67862">MAVPRFVVLCLTLYQIVLKCKVEACGGNLTSLTGTVQSPNFPNNYTNGLSCVYVIKAPDGYRVTLNFTSFDVEAVPNCLSDFVEVRDGDNEDAPRIGQRMCNTSPPSTRRSFHNNLWVKFVTNNNGTRAGFSAIYTAEIIPDSFFLIAATSVTSVGGSIFLMDTETRSNYIIPMSPSLLNPIALDYDPVEKRIFWTEVGIVNHIRSAGLTGGRAETVFDAGKDAVLDGLAVDHVSRLIFYTDTVNKLVAMVTMSTLAHKTVVNSSLDKPRAIVLDTSNGVMFWTDWGGPAKIERANYDGSDRRTLVNSYLLAINALALDVASNRLYWADAGTDLVEYSDLEGEGRTVLLNAQKTRHFFGLALFQDSLYITDWGPEAVQTKLSLIVRQTVDGRNVTVFGSVPLRLNDIHIYHAQPSEPNGCGSNNGGCSVFCIPLPGNSSKCTCPDGQSLVSDGKSCVNDEDLSSTTDVQTSTGDENPSLNVPLVAGAAAGGVVVVVVLIIIVVVVVRKRRHPLYDRPKKTKKKKGRRNGDDDENPYTGLGSVRNEPFVVSDSLRHTEGVTNPPDTRDSGRYSSEYVELDDTALDNPEAPTDDYLHPTPCSWSRSKPTSISYIHAEPNPDHVSA</sequence>
<feature type="repeat" description="LDL-receptor class B" evidence="7">
    <location>
        <begin position="323"/>
        <end position="366"/>
    </location>
</feature>
<dbReference type="InterPro" id="IPR011042">
    <property type="entry name" value="6-blade_b-propeller_TolB-like"/>
</dbReference>
<dbReference type="Gene3D" id="2.120.10.30">
    <property type="entry name" value="TolB, C-terminal domain"/>
    <property type="match status" value="1"/>
</dbReference>
<dbReference type="SMART" id="SM00135">
    <property type="entry name" value="LY"/>
    <property type="match status" value="5"/>
</dbReference>